<gene>
    <name evidence="1" type="ORF">TNCT_148241</name>
</gene>
<organism evidence="1 2">
    <name type="scientific">Trichonephila clavata</name>
    <name type="common">Joro spider</name>
    <name type="synonym">Nephila clavata</name>
    <dbReference type="NCBI Taxonomy" id="2740835"/>
    <lineage>
        <taxon>Eukaryota</taxon>
        <taxon>Metazoa</taxon>
        <taxon>Ecdysozoa</taxon>
        <taxon>Arthropoda</taxon>
        <taxon>Chelicerata</taxon>
        <taxon>Arachnida</taxon>
        <taxon>Araneae</taxon>
        <taxon>Araneomorphae</taxon>
        <taxon>Entelegynae</taxon>
        <taxon>Araneoidea</taxon>
        <taxon>Nephilidae</taxon>
        <taxon>Trichonephila</taxon>
    </lineage>
</organism>
<reference evidence="1" key="1">
    <citation type="submission" date="2020-07" db="EMBL/GenBank/DDBJ databases">
        <title>Multicomponent nature underlies the extraordinary mechanical properties of spider dragline silk.</title>
        <authorList>
            <person name="Kono N."/>
            <person name="Nakamura H."/>
            <person name="Mori M."/>
            <person name="Yoshida Y."/>
            <person name="Ohtoshi R."/>
            <person name="Malay A.D."/>
            <person name="Moran D.A.P."/>
            <person name="Tomita M."/>
            <person name="Numata K."/>
            <person name="Arakawa K."/>
        </authorList>
    </citation>
    <scope>NUCLEOTIDE SEQUENCE</scope>
</reference>
<proteinExistence type="predicted"/>
<dbReference type="EMBL" id="BMAO01012300">
    <property type="protein sequence ID" value="GFQ80474.1"/>
    <property type="molecule type" value="Genomic_DNA"/>
</dbReference>
<evidence type="ECO:0000313" key="1">
    <source>
        <dbReference type="EMBL" id="GFQ80474.1"/>
    </source>
</evidence>
<name>A0A8X6FJD1_TRICU</name>
<accession>A0A8X6FJD1</accession>
<sequence>MARKTREDSFSVLRVLVPKIILVPQDQRTSTSLLVGHRHPGFESPCISTAGARTTNFLVQRDQQTGTERERVIFSSESTH</sequence>
<dbReference type="Proteomes" id="UP000887116">
    <property type="component" value="Unassembled WGS sequence"/>
</dbReference>
<protein>
    <submittedName>
        <fullName evidence="1">Uncharacterized protein</fullName>
    </submittedName>
</protein>
<keyword evidence="2" id="KW-1185">Reference proteome</keyword>
<dbReference type="AlphaFoldDB" id="A0A8X6FJD1"/>
<evidence type="ECO:0000313" key="2">
    <source>
        <dbReference type="Proteomes" id="UP000887116"/>
    </source>
</evidence>
<comment type="caution">
    <text evidence="1">The sequence shown here is derived from an EMBL/GenBank/DDBJ whole genome shotgun (WGS) entry which is preliminary data.</text>
</comment>